<dbReference type="Proteomes" id="UP001215827">
    <property type="component" value="Chromosome"/>
</dbReference>
<dbReference type="PIRSF" id="PIRSF035905">
    <property type="entry name" value="UCP035905_mp"/>
    <property type="match status" value="1"/>
</dbReference>
<feature type="transmembrane region" description="Helical" evidence="2">
    <location>
        <begin position="625"/>
        <end position="641"/>
    </location>
</feature>
<dbReference type="InterPro" id="IPR014600">
    <property type="entry name" value="UCP035905_mem"/>
</dbReference>
<feature type="transmembrane region" description="Helical" evidence="2">
    <location>
        <begin position="330"/>
        <end position="347"/>
    </location>
</feature>
<feature type="transmembrane region" description="Helical" evidence="2">
    <location>
        <begin position="779"/>
        <end position="800"/>
    </location>
</feature>
<dbReference type="Pfam" id="PF10101">
    <property type="entry name" value="DUF2339"/>
    <property type="match status" value="2"/>
</dbReference>
<keyword evidence="2" id="KW-1133">Transmembrane helix</keyword>
<feature type="transmembrane region" description="Helical" evidence="2">
    <location>
        <begin position="149"/>
        <end position="166"/>
    </location>
</feature>
<dbReference type="PANTHER" id="PTHR38434">
    <property type="entry name" value="BLL2549 PROTEIN"/>
    <property type="match status" value="1"/>
</dbReference>
<feature type="transmembrane region" description="Helical" evidence="2">
    <location>
        <begin position="536"/>
        <end position="558"/>
    </location>
</feature>
<dbReference type="InterPro" id="IPR019286">
    <property type="entry name" value="DUF2339_TM"/>
</dbReference>
<keyword evidence="2" id="KW-0812">Transmembrane</keyword>
<feature type="transmembrane region" description="Helical" evidence="2">
    <location>
        <begin position="512"/>
        <end position="529"/>
    </location>
</feature>
<evidence type="ECO:0000313" key="3">
    <source>
        <dbReference type="EMBL" id="WFL78230.1"/>
    </source>
</evidence>
<feature type="transmembrane region" description="Helical" evidence="2">
    <location>
        <begin position="904"/>
        <end position="922"/>
    </location>
</feature>
<feature type="transmembrane region" description="Helical" evidence="2">
    <location>
        <begin position="277"/>
        <end position="295"/>
    </location>
</feature>
<feature type="transmembrane region" description="Helical" evidence="2">
    <location>
        <begin position="648"/>
        <end position="668"/>
    </location>
</feature>
<feature type="transmembrane region" description="Helical" evidence="2">
    <location>
        <begin position="178"/>
        <end position="196"/>
    </location>
</feature>
<feature type="transmembrane region" description="Helical" evidence="2">
    <location>
        <begin position="688"/>
        <end position="708"/>
    </location>
</feature>
<feature type="transmembrane region" description="Helical" evidence="2">
    <location>
        <begin position="116"/>
        <end position="137"/>
    </location>
</feature>
<feature type="transmembrane region" description="Helical" evidence="2">
    <location>
        <begin position="754"/>
        <end position="772"/>
    </location>
</feature>
<feature type="transmembrane region" description="Helical" evidence="2">
    <location>
        <begin position="433"/>
        <end position="451"/>
    </location>
</feature>
<name>A0ABY8FVV8_9SPHN</name>
<feature type="transmembrane region" description="Helical" evidence="2">
    <location>
        <begin position="812"/>
        <end position="831"/>
    </location>
</feature>
<keyword evidence="2" id="KW-0472">Membrane</keyword>
<feature type="transmembrane region" description="Helical" evidence="2">
    <location>
        <begin position="843"/>
        <end position="860"/>
    </location>
</feature>
<feature type="transmembrane region" description="Helical" evidence="2">
    <location>
        <begin position="301"/>
        <end position="318"/>
    </location>
</feature>
<protein>
    <submittedName>
        <fullName evidence="3">DUF2339 domain-containing protein</fullName>
    </submittedName>
</protein>
<feature type="transmembrane region" description="Helical" evidence="2">
    <location>
        <begin position="379"/>
        <end position="397"/>
    </location>
</feature>
<evidence type="ECO:0000256" key="1">
    <source>
        <dbReference type="SAM" id="MobiDB-lite"/>
    </source>
</evidence>
<feature type="transmembrane region" description="Helical" evidence="2">
    <location>
        <begin position="463"/>
        <end position="482"/>
    </location>
</feature>
<accession>A0ABY8FVV8</accession>
<evidence type="ECO:0000313" key="4">
    <source>
        <dbReference type="Proteomes" id="UP001215827"/>
    </source>
</evidence>
<feature type="transmembrane region" description="Helical" evidence="2">
    <location>
        <begin position="353"/>
        <end position="372"/>
    </location>
</feature>
<gene>
    <name evidence="3" type="ORF">P7228_03975</name>
</gene>
<dbReference type="RefSeq" id="WP_278016920.1">
    <property type="nucleotide sequence ID" value="NZ_CP121106.1"/>
</dbReference>
<feature type="transmembrane region" description="Helical" evidence="2">
    <location>
        <begin position="487"/>
        <end position="506"/>
    </location>
</feature>
<evidence type="ECO:0000256" key="2">
    <source>
        <dbReference type="SAM" id="Phobius"/>
    </source>
</evidence>
<proteinExistence type="predicted"/>
<feature type="transmembrane region" description="Helical" evidence="2">
    <location>
        <begin position="403"/>
        <end position="421"/>
    </location>
</feature>
<feature type="transmembrane region" description="Helical" evidence="2">
    <location>
        <begin position="880"/>
        <end position="897"/>
    </location>
</feature>
<keyword evidence="4" id="KW-1185">Reference proteome</keyword>
<feature type="transmembrane region" description="Helical" evidence="2">
    <location>
        <begin position="934"/>
        <end position="952"/>
    </location>
</feature>
<feature type="region of interest" description="Disordered" evidence="1">
    <location>
        <begin position="32"/>
        <end position="89"/>
    </location>
</feature>
<sequence>MEILLIMALGGAVIWLKNRVDQLEQRVSQFEADGASAASPPEVSAPLPTTESVKPATPSVPLVRREQESTTGATATPEPQAEASPTPAQADIKGVAERFSLPRIQFDFEDIFGRRLPIWAGGVTLAVAGVFLVRYSIESGLLTPAVRVALAFLFGLGLLGGAEWAYRNEARIEDERVRQALAGAGLATLYAAFYLAGSQYGLIGQTAAFVGLALVTAGAIALSYRFGLPSAVLGLVGGFAAPALVGGDEANLPLLALYLGLVTAGLTYTGQRQQRPWLSIAALVFGLGWGALLLLSDDPGVAELLALGLYFIVLGAVLPTMLGGQTFERPLRLASAFVASVQLALLVDQGGYAPLAWGLYLLLGATLGYFAWRDARLRESSAIAAVVGILLLAQWEIEAVPTAFALVGVGLAAVFAAIPLAHIWRRDERMVDWLQLAGVPLGIAAVAYGTFGSFDADLFEPRLALATATLAVLPALGAWRLWQGDRAIATVTLLGSAGLLAFAALLMATPGWIAVAMAALVFFALFGLVRDREDRHYSVLLWSFAVLSLLALALGMPSESELARLGGEGWTDDRVRPLIRWISATLPFLALAWRESSTESRRVGEALAALLAYGALAQMLPSDALAWTVALAAIAVFYRLRDRMVAQWVFLAIAGLWALAPFFEWLAAGAEAIVGDPLLIDRLPSLRAALLHIAPVGAALAVTGLPGVKDNSRLVDGRLLAAPVALVVAHILFKQVFAIADLTQFVSQGLLERTLWEALLLGTGWLVLRGAGPLKPQPLLAGSLAAMALAHAAWFSGLVHSPLLDRQAIGPAPLANLALAATVVAALAAVMLRQLAIERFRPIFDGIIMIVISIGAIVLLRQAFGGSIPVDVPLGQTEDLLRSLLGILLALAFLFVGSKRGERSWRIGSLVLMLLAVAKVFLFDTAGLEGLLRIASFMALGFSLIGIGWFYSRQLRTTEPQ</sequence>
<feature type="compositionally biased region" description="Low complexity" evidence="1">
    <location>
        <begin position="35"/>
        <end position="48"/>
    </location>
</feature>
<organism evidence="3 4">
    <name type="scientific">Altererythrobacter arenosus</name>
    <dbReference type="NCBI Taxonomy" id="3032592"/>
    <lineage>
        <taxon>Bacteria</taxon>
        <taxon>Pseudomonadati</taxon>
        <taxon>Pseudomonadota</taxon>
        <taxon>Alphaproteobacteria</taxon>
        <taxon>Sphingomonadales</taxon>
        <taxon>Erythrobacteraceae</taxon>
        <taxon>Altererythrobacter</taxon>
    </lineage>
</organism>
<feature type="transmembrane region" description="Helical" evidence="2">
    <location>
        <begin position="252"/>
        <end position="270"/>
    </location>
</feature>
<reference evidence="3 4" key="1">
    <citation type="submission" date="2023-03" db="EMBL/GenBank/DDBJ databases">
        <title>Altererythrobacter sp. CAU 1644 isolated from sand.</title>
        <authorList>
            <person name="Kim W."/>
        </authorList>
    </citation>
    <scope>NUCLEOTIDE SEQUENCE [LARGE SCALE GENOMIC DNA]</scope>
    <source>
        <strain evidence="3 4">CAU 1644</strain>
    </source>
</reference>
<feature type="transmembrane region" description="Helical" evidence="2">
    <location>
        <begin position="720"/>
        <end position="742"/>
    </location>
</feature>
<dbReference type="PANTHER" id="PTHR38434:SF1">
    <property type="entry name" value="BLL2549 PROTEIN"/>
    <property type="match status" value="1"/>
</dbReference>
<feature type="transmembrane region" description="Helical" evidence="2">
    <location>
        <begin position="202"/>
        <end position="221"/>
    </location>
</feature>
<dbReference type="EMBL" id="CP121106">
    <property type="protein sequence ID" value="WFL78230.1"/>
    <property type="molecule type" value="Genomic_DNA"/>
</dbReference>